<name>A0A7L2IEI0_9PICI</name>
<dbReference type="Proteomes" id="UP000536381">
    <property type="component" value="Unassembled WGS sequence"/>
</dbReference>
<gene>
    <name evidence="2" type="primary">Gon7</name>
    <name evidence="2" type="ORF">SEMFRA_R12010</name>
</gene>
<feature type="compositionally biased region" description="Acidic residues" evidence="1">
    <location>
        <begin position="69"/>
        <end position="85"/>
    </location>
</feature>
<reference evidence="2 3" key="1">
    <citation type="submission" date="2019-09" db="EMBL/GenBank/DDBJ databases">
        <title>Bird 10,000 Genomes (B10K) Project - Family phase.</title>
        <authorList>
            <person name="Zhang G."/>
        </authorList>
    </citation>
    <scope>NUCLEOTIDE SEQUENCE [LARGE SCALE GENOMIC DNA]</scope>
    <source>
        <strain evidence="2">B10K-DU-001-42</strain>
        <tissue evidence="2">Muscle</tissue>
    </source>
</reference>
<comment type="caution">
    <text evidence="2">The sequence shown here is derived from an EMBL/GenBank/DDBJ whole genome shotgun (WGS) entry which is preliminary data.</text>
</comment>
<protein>
    <submittedName>
        <fullName evidence="2">GON7 protein</fullName>
    </submittedName>
</protein>
<sequence>QAGGVNVTGAGPGCGGAMELVAELRGRDGQTRSVRVPCPAVEGEGGQLRGVRQGLAELQQRVVELLAPLDDDHDDDEDESEDENNIDPNASADDPPPKKTKVQQP</sequence>
<evidence type="ECO:0000256" key="1">
    <source>
        <dbReference type="SAM" id="MobiDB-lite"/>
    </source>
</evidence>
<feature type="non-terminal residue" evidence="2">
    <location>
        <position position="1"/>
    </location>
</feature>
<feature type="non-terminal residue" evidence="2">
    <location>
        <position position="105"/>
    </location>
</feature>
<feature type="region of interest" description="Disordered" evidence="1">
    <location>
        <begin position="67"/>
        <end position="105"/>
    </location>
</feature>
<dbReference type="OrthoDB" id="8905128at2759"/>
<keyword evidence="3" id="KW-1185">Reference proteome</keyword>
<proteinExistence type="predicted"/>
<accession>A0A7L2IEI0</accession>
<evidence type="ECO:0000313" key="2">
    <source>
        <dbReference type="EMBL" id="NXR07843.1"/>
    </source>
</evidence>
<evidence type="ECO:0000313" key="3">
    <source>
        <dbReference type="Proteomes" id="UP000536381"/>
    </source>
</evidence>
<organism evidence="2 3">
    <name type="scientific">Semnornis frantzii</name>
    <dbReference type="NCBI Taxonomy" id="91796"/>
    <lineage>
        <taxon>Eukaryota</taxon>
        <taxon>Metazoa</taxon>
        <taxon>Chordata</taxon>
        <taxon>Craniata</taxon>
        <taxon>Vertebrata</taxon>
        <taxon>Euteleostomi</taxon>
        <taxon>Archelosauria</taxon>
        <taxon>Archosauria</taxon>
        <taxon>Dinosauria</taxon>
        <taxon>Saurischia</taxon>
        <taxon>Theropoda</taxon>
        <taxon>Coelurosauria</taxon>
        <taxon>Aves</taxon>
        <taxon>Neognathae</taxon>
        <taxon>Neoaves</taxon>
        <taxon>Telluraves</taxon>
        <taxon>Coraciimorphae</taxon>
        <taxon>Piciformes</taxon>
        <taxon>Ramphastidae</taxon>
        <taxon>Semnornis</taxon>
    </lineage>
</organism>
<dbReference type="AlphaFoldDB" id="A0A7L2IEI0"/>
<dbReference type="EMBL" id="VWYK01028006">
    <property type="protein sequence ID" value="NXR07843.1"/>
    <property type="molecule type" value="Genomic_DNA"/>
</dbReference>